<dbReference type="Pfam" id="PF07687">
    <property type="entry name" value="M20_dimer"/>
    <property type="match status" value="1"/>
</dbReference>
<reference evidence="2 3" key="2">
    <citation type="submission" date="2023-06" db="EMBL/GenBank/DDBJ databases">
        <title>Identification and characterization of horizontal gene transfer across gut microbiota members of farm animals based on homology search.</title>
        <authorList>
            <person name="Schwarzerova J."/>
            <person name="Nykrynova M."/>
            <person name="Jureckova K."/>
            <person name="Cejkova D."/>
            <person name="Rychlik I."/>
        </authorList>
    </citation>
    <scope>NUCLEOTIDE SEQUENCE [LARGE SCALE GENOMIC DNA]</scope>
    <source>
        <strain evidence="2 3">153_Feed</strain>
    </source>
</reference>
<dbReference type="InterPro" id="IPR002933">
    <property type="entry name" value="Peptidase_M20"/>
</dbReference>
<dbReference type="Gene3D" id="3.30.70.360">
    <property type="match status" value="1"/>
</dbReference>
<dbReference type="PIRSF" id="PIRSF005962">
    <property type="entry name" value="Pept_M20D_amidohydro"/>
    <property type="match status" value="1"/>
</dbReference>
<dbReference type="PANTHER" id="PTHR11014:SF63">
    <property type="entry name" value="METALLOPEPTIDASE, PUTATIVE (AFU_ORTHOLOGUE AFUA_6G09600)-RELATED"/>
    <property type="match status" value="1"/>
</dbReference>
<organism evidence="2 3">
    <name type="scientific">Thermophilibacter provencensis</name>
    <dbReference type="NCBI Taxonomy" id="1852386"/>
    <lineage>
        <taxon>Bacteria</taxon>
        <taxon>Bacillati</taxon>
        <taxon>Actinomycetota</taxon>
        <taxon>Coriobacteriia</taxon>
        <taxon>Coriobacteriales</taxon>
        <taxon>Atopobiaceae</taxon>
        <taxon>Thermophilibacter</taxon>
    </lineage>
</organism>
<reference evidence="3" key="1">
    <citation type="submission" date="2023-06" db="EMBL/GenBank/DDBJ databases">
        <title>Identification and characterization of horizontal gene transfer across gut microbiota members of farm animals based on homology search.</title>
        <authorList>
            <person name="Zeman M."/>
            <person name="Kubasova T."/>
            <person name="Jahodarova E."/>
            <person name="Nykrynova M."/>
            <person name="Rychlik I."/>
        </authorList>
    </citation>
    <scope>NUCLEOTIDE SEQUENCE [LARGE SCALE GENOMIC DNA]</scope>
    <source>
        <strain evidence="3">153_Feed</strain>
    </source>
</reference>
<name>A0ABT7V1H8_9ACTN</name>
<evidence type="ECO:0000313" key="3">
    <source>
        <dbReference type="Proteomes" id="UP001529256"/>
    </source>
</evidence>
<dbReference type="InterPro" id="IPR011650">
    <property type="entry name" value="Peptidase_M20_dimer"/>
</dbReference>
<sequence>MPTEKNPELAALTRWRRDLHRIPELDFDLPETVAYVRGVLEGLSCEVFSPCKSAVCAWFDLGRTSAIALRTDMDALPVNEMTGAPYASERAGRMHACGHDGHMAMLLAVATWLDRVVLGQEPTTCADELPRNVLLVFQPAEETTGGARLVCESGAFERYAADRIFGFHLWPYLPAGTVASRPGALLARSSEVTATFTGVASHIARWREGRDALAAATRFVPSAEAACGRFAMKTGEPCLLRFGKLEAGTVRNAIAAHARAEGSLRVFSDAMFDRSREAIASLAENAARTEGCSVELTFSEGYPPVVNDPQLFSAVERALPGLARIEEPLLIAEDFSFYQRALPGVFLLLGTGTGTPLHSDRFDFDEQVLLAGVDAYRRLLMTS</sequence>
<keyword evidence="3" id="KW-1185">Reference proteome</keyword>
<dbReference type="SUPFAM" id="SSF55031">
    <property type="entry name" value="Bacterial exopeptidase dimerisation domain"/>
    <property type="match status" value="1"/>
</dbReference>
<accession>A0ABT7V1H8</accession>
<dbReference type="RefSeq" id="WP_289510548.1">
    <property type="nucleotide sequence ID" value="NZ_JAUDEA010000002.1"/>
</dbReference>
<dbReference type="SUPFAM" id="SSF53187">
    <property type="entry name" value="Zn-dependent exopeptidases"/>
    <property type="match status" value="1"/>
</dbReference>
<comment type="caution">
    <text evidence="2">The sequence shown here is derived from an EMBL/GenBank/DDBJ whole genome shotgun (WGS) entry which is preliminary data.</text>
</comment>
<proteinExistence type="predicted"/>
<dbReference type="Gene3D" id="3.40.630.10">
    <property type="entry name" value="Zn peptidases"/>
    <property type="match status" value="1"/>
</dbReference>
<dbReference type="InterPro" id="IPR036264">
    <property type="entry name" value="Bact_exopeptidase_dim_dom"/>
</dbReference>
<evidence type="ECO:0000313" key="2">
    <source>
        <dbReference type="EMBL" id="MDM8270447.1"/>
    </source>
</evidence>
<dbReference type="Proteomes" id="UP001529256">
    <property type="component" value="Unassembled WGS sequence"/>
</dbReference>
<dbReference type="EMBL" id="JAUDEA010000002">
    <property type="protein sequence ID" value="MDM8270447.1"/>
    <property type="molecule type" value="Genomic_DNA"/>
</dbReference>
<dbReference type="Pfam" id="PF01546">
    <property type="entry name" value="Peptidase_M20"/>
    <property type="match status" value="1"/>
</dbReference>
<dbReference type="PANTHER" id="PTHR11014">
    <property type="entry name" value="PEPTIDASE M20 FAMILY MEMBER"/>
    <property type="match status" value="1"/>
</dbReference>
<evidence type="ECO:0000259" key="1">
    <source>
        <dbReference type="Pfam" id="PF07687"/>
    </source>
</evidence>
<protein>
    <submittedName>
        <fullName evidence="2">Amidohydrolase</fullName>
    </submittedName>
</protein>
<gene>
    <name evidence="2" type="ORF">QUW25_01915</name>
</gene>
<dbReference type="InterPro" id="IPR017439">
    <property type="entry name" value="Amidohydrolase"/>
</dbReference>
<feature type="domain" description="Peptidase M20 dimerisation" evidence="1">
    <location>
        <begin position="191"/>
        <end position="287"/>
    </location>
</feature>
<dbReference type="NCBIfam" id="TIGR01891">
    <property type="entry name" value="amidohydrolases"/>
    <property type="match status" value="1"/>
</dbReference>